<name>A0A0Q0I1F2_PSESX</name>
<dbReference type="Proteomes" id="UP000282636">
    <property type="component" value="Unassembled WGS sequence"/>
</dbReference>
<accession>A0A0Q0I1F2</accession>
<gene>
    <name evidence="1" type="ORF">ALP44_03204</name>
</gene>
<dbReference type="RefSeq" id="WP_147463974.1">
    <property type="nucleotide sequence ID" value="NZ_BQUU01000119.1"/>
</dbReference>
<comment type="caution">
    <text evidence="1">The sequence shown here is derived from an EMBL/GenBank/DDBJ whole genome shotgun (WGS) entry which is preliminary data.</text>
</comment>
<organism evidence="1 2">
    <name type="scientific">Pseudomonas syringae pv. theae</name>
    <dbReference type="NCBI Taxonomy" id="103985"/>
    <lineage>
        <taxon>Bacteria</taxon>
        <taxon>Pseudomonadati</taxon>
        <taxon>Pseudomonadota</taxon>
        <taxon>Gammaproteobacteria</taxon>
        <taxon>Pseudomonadales</taxon>
        <taxon>Pseudomonadaceae</taxon>
        <taxon>Pseudomonas</taxon>
        <taxon>Pseudomonas syringae</taxon>
    </lineage>
</organism>
<reference evidence="1 2" key="1">
    <citation type="submission" date="2018-08" db="EMBL/GenBank/DDBJ databases">
        <title>Recombination of ecologically and evolutionarily significant loci maintains genetic cohesion in the Pseudomonas syringae species complex.</title>
        <authorList>
            <person name="Dillon M."/>
            <person name="Thakur S."/>
            <person name="Almeida R.N.D."/>
            <person name="Weir B.S."/>
            <person name="Guttman D.S."/>
        </authorList>
    </citation>
    <scope>NUCLEOTIDE SEQUENCE [LARGE SCALE GENOMIC DNA]</scope>
    <source>
        <strain evidence="1 2">ICMP 3934</strain>
    </source>
</reference>
<dbReference type="EMBL" id="RBTL01000133">
    <property type="protein sequence ID" value="RMT69327.1"/>
    <property type="molecule type" value="Genomic_DNA"/>
</dbReference>
<sequence length="87" mass="9909">MANAHSTETTLPELDCYLDITDELNALRNAFESYHSLVSAYLLRYAEQNSDRENCVRFIHGLNTLFYSTLARSERAENALQNLGAHN</sequence>
<evidence type="ECO:0000313" key="1">
    <source>
        <dbReference type="EMBL" id="RMT69327.1"/>
    </source>
</evidence>
<proteinExistence type="predicted"/>
<dbReference type="AlphaFoldDB" id="A0A0Q0I1F2"/>
<evidence type="ECO:0000313" key="2">
    <source>
        <dbReference type="Proteomes" id="UP000282636"/>
    </source>
</evidence>
<protein>
    <submittedName>
        <fullName evidence="1">Uncharacterized protein</fullName>
    </submittedName>
</protein>